<feature type="domain" description="DUF7869" evidence="1">
    <location>
        <begin position="489"/>
        <end position="595"/>
    </location>
</feature>
<reference evidence="2 3" key="1">
    <citation type="submission" date="2023-01" db="EMBL/GenBank/DDBJ databases">
        <authorList>
            <person name="Whitehead M."/>
        </authorList>
    </citation>
    <scope>NUCLEOTIDE SEQUENCE [LARGE SCALE GENOMIC DNA]</scope>
</reference>
<dbReference type="AlphaFoldDB" id="A0AAV0WHS2"/>
<comment type="caution">
    <text evidence="2">The sequence shown here is derived from an EMBL/GenBank/DDBJ whole genome shotgun (WGS) entry which is preliminary data.</text>
</comment>
<organism evidence="2 3">
    <name type="scientific">Macrosiphum euphorbiae</name>
    <name type="common">potato aphid</name>
    <dbReference type="NCBI Taxonomy" id="13131"/>
    <lineage>
        <taxon>Eukaryota</taxon>
        <taxon>Metazoa</taxon>
        <taxon>Ecdysozoa</taxon>
        <taxon>Arthropoda</taxon>
        <taxon>Hexapoda</taxon>
        <taxon>Insecta</taxon>
        <taxon>Pterygota</taxon>
        <taxon>Neoptera</taxon>
        <taxon>Paraneoptera</taxon>
        <taxon>Hemiptera</taxon>
        <taxon>Sternorrhyncha</taxon>
        <taxon>Aphidomorpha</taxon>
        <taxon>Aphidoidea</taxon>
        <taxon>Aphididae</taxon>
        <taxon>Macrosiphini</taxon>
        <taxon>Macrosiphum</taxon>
    </lineage>
</organism>
<dbReference type="Pfam" id="PF25273">
    <property type="entry name" value="DUF7869"/>
    <property type="match status" value="1"/>
</dbReference>
<accession>A0AAV0WHS2</accession>
<dbReference type="InterPro" id="IPR057191">
    <property type="entry name" value="DUF7869"/>
</dbReference>
<dbReference type="EMBL" id="CARXXK010000002">
    <property type="protein sequence ID" value="CAI6355357.1"/>
    <property type="molecule type" value="Genomic_DNA"/>
</dbReference>
<dbReference type="PANTHER" id="PTHR10773">
    <property type="entry name" value="DNA-DIRECTED RNA POLYMERASES I, II, AND III SUBUNIT RPABC2"/>
    <property type="match status" value="1"/>
</dbReference>
<proteinExistence type="predicted"/>
<evidence type="ECO:0000313" key="3">
    <source>
        <dbReference type="Proteomes" id="UP001160148"/>
    </source>
</evidence>
<name>A0AAV0WHS2_9HEMI</name>
<protein>
    <recommendedName>
        <fullName evidence="1">DUF7869 domain-containing protein</fullName>
    </recommendedName>
</protein>
<sequence>MDENEIDFLLKELDNENLQWDEIVQDNNNISTNSINIDDNLPNEIDPNINQLDNKETETVQAFSMNTINCNNIDDNLPNEIDPNNINLLYTKETENLYNCSSNIIPSTTDVMDQHNDFLHSESDNNGSIDILNGDINEKRIRNKKKNLSKWKRNSNQILRMKGQSYLGYTRSKEKVISHNTNRQAKTMLPTCTKISCQRSIKRKCNEILEDDRLRVFTDFWSNLSWSEKKIYVTSLVKKTSVKQRKVDSTVSRRNSSFSYFLKVNGELLNVCKTMFLNTLALGESQVHNWCITREQCELSPNTPKVRCLRDSPHKKNRKFVNKFLEQIPKMPSHYCRTSTSKLYLEPYIQSKSQLYNMYIEMCNNEGKENNIVSINTFYDIVEKNNISLFSPKKDQCDTCCSYQTNNISEKEWKDHIEDKNQSREEKCLDKEKALLNEILVFTMDLQAVKVCPYLKASALYYKSKLCVHNFTTYNLATHESTCYWWDETQSDLSASSFVSCIIDQLTECHNKNPNLNIILWSDGCCYQNRNNVLSNALLEFAINNKVVIEQKYLTKGHTQMECDSVHSNIERKLKNADIYLPSDYLKITQSARKKPFPYNVKWCDTSFFKQYQIDLNRYDSLRPGKSAGDPTVTNIKSLRYNSNGTIDFKTNFDDEYSDLRLAQKKRKKMCKITSPIIYGQLHAEELKIPKSKWEHLQQLKKVIPNDCHEFYNHIKYD</sequence>
<keyword evidence="3" id="KW-1185">Reference proteome</keyword>
<dbReference type="Proteomes" id="UP001160148">
    <property type="component" value="Unassembled WGS sequence"/>
</dbReference>
<evidence type="ECO:0000259" key="1">
    <source>
        <dbReference type="Pfam" id="PF25273"/>
    </source>
</evidence>
<gene>
    <name evidence="2" type="ORF">MEUPH1_LOCUS11222</name>
</gene>
<evidence type="ECO:0000313" key="2">
    <source>
        <dbReference type="EMBL" id="CAI6355357.1"/>
    </source>
</evidence>
<dbReference type="PANTHER" id="PTHR10773:SF19">
    <property type="match status" value="1"/>
</dbReference>